<feature type="non-terminal residue" evidence="2">
    <location>
        <position position="101"/>
    </location>
</feature>
<dbReference type="EMBL" id="JAMKFB020000024">
    <property type="protein sequence ID" value="KAL0156677.1"/>
    <property type="molecule type" value="Genomic_DNA"/>
</dbReference>
<gene>
    <name evidence="2" type="ORF">M9458_047923</name>
</gene>
<reference evidence="2 3" key="1">
    <citation type="submission" date="2024-05" db="EMBL/GenBank/DDBJ databases">
        <title>Genome sequencing and assembly of Indian major carp, Cirrhinus mrigala (Hamilton, 1822).</title>
        <authorList>
            <person name="Mohindra V."/>
            <person name="Chowdhury L.M."/>
            <person name="Lal K."/>
            <person name="Jena J.K."/>
        </authorList>
    </citation>
    <scope>NUCLEOTIDE SEQUENCE [LARGE SCALE GENOMIC DNA]</scope>
    <source>
        <strain evidence="2">CM1030</strain>
        <tissue evidence="2">Blood</tissue>
    </source>
</reference>
<organism evidence="2 3">
    <name type="scientific">Cirrhinus mrigala</name>
    <name type="common">Mrigala</name>
    <dbReference type="NCBI Taxonomy" id="683832"/>
    <lineage>
        <taxon>Eukaryota</taxon>
        <taxon>Metazoa</taxon>
        <taxon>Chordata</taxon>
        <taxon>Craniata</taxon>
        <taxon>Vertebrata</taxon>
        <taxon>Euteleostomi</taxon>
        <taxon>Actinopterygii</taxon>
        <taxon>Neopterygii</taxon>
        <taxon>Teleostei</taxon>
        <taxon>Ostariophysi</taxon>
        <taxon>Cypriniformes</taxon>
        <taxon>Cyprinidae</taxon>
        <taxon>Labeoninae</taxon>
        <taxon>Labeonini</taxon>
        <taxon>Cirrhinus</taxon>
    </lineage>
</organism>
<feature type="non-terminal residue" evidence="2">
    <location>
        <position position="1"/>
    </location>
</feature>
<dbReference type="AlphaFoldDB" id="A0ABD0N3E7"/>
<feature type="compositionally biased region" description="Polar residues" evidence="1">
    <location>
        <begin position="33"/>
        <end position="43"/>
    </location>
</feature>
<name>A0ABD0N3E7_CIRMR</name>
<comment type="caution">
    <text evidence="2">The sequence shown here is derived from an EMBL/GenBank/DDBJ whole genome shotgun (WGS) entry which is preliminary data.</text>
</comment>
<keyword evidence="3" id="KW-1185">Reference proteome</keyword>
<evidence type="ECO:0000256" key="1">
    <source>
        <dbReference type="SAM" id="MobiDB-lite"/>
    </source>
</evidence>
<feature type="region of interest" description="Disordered" evidence="1">
    <location>
        <begin position="26"/>
        <end position="56"/>
    </location>
</feature>
<sequence>LVNQFCEQVLNFLFCPYSPAIAPSSPGVDSVPLQRTGSQNATGTFPRGGYASGQGANYTDTYRTLPYCSSVESPYSKSGPALPPEGNLARSPSIDSIQKDP</sequence>
<protein>
    <submittedName>
        <fullName evidence="2">Uncharacterized protein</fullName>
    </submittedName>
</protein>
<accession>A0ABD0N3E7</accession>
<evidence type="ECO:0000313" key="2">
    <source>
        <dbReference type="EMBL" id="KAL0156677.1"/>
    </source>
</evidence>
<proteinExistence type="predicted"/>
<dbReference type="Proteomes" id="UP001529510">
    <property type="component" value="Unassembled WGS sequence"/>
</dbReference>
<feature type="region of interest" description="Disordered" evidence="1">
    <location>
        <begin position="71"/>
        <end position="101"/>
    </location>
</feature>
<evidence type="ECO:0000313" key="3">
    <source>
        <dbReference type="Proteomes" id="UP001529510"/>
    </source>
</evidence>